<evidence type="ECO:0000313" key="2">
    <source>
        <dbReference type="Proteomes" id="UP000290809"/>
    </source>
</evidence>
<dbReference type="AlphaFoldDB" id="A0A430QB98"/>
<gene>
    <name evidence="1" type="ORF">DC041_0000820</name>
</gene>
<protein>
    <submittedName>
        <fullName evidence="1">Uncharacterized protein</fullName>
    </submittedName>
</protein>
<reference evidence="1 2" key="1">
    <citation type="journal article" date="2019" name="PLoS Pathog.">
        <title>Genome sequence of the bovine parasite Schistosoma bovis Tanzania.</title>
        <authorList>
            <person name="Oey H."/>
            <person name="Zakrzewski M."/>
            <person name="Gobert G."/>
            <person name="Gravermann K."/>
            <person name="Stoye J."/>
            <person name="Jones M."/>
            <person name="Mcmanus D."/>
            <person name="Krause L."/>
        </authorList>
    </citation>
    <scope>NUCLEOTIDE SEQUENCE [LARGE SCALE GENOMIC DNA]</scope>
    <source>
        <strain evidence="1 2">TAN1997</strain>
    </source>
</reference>
<organism evidence="1 2">
    <name type="scientific">Schistosoma bovis</name>
    <name type="common">Blood fluke</name>
    <dbReference type="NCBI Taxonomy" id="6184"/>
    <lineage>
        <taxon>Eukaryota</taxon>
        <taxon>Metazoa</taxon>
        <taxon>Spiralia</taxon>
        <taxon>Lophotrochozoa</taxon>
        <taxon>Platyhelminthes</taxon>
        <taxon>Trematoda</taxon>
        <taxon>Digenea</taxon>
        <taxon>Strigeidida</taxon>
        <taxon>Schistosomatoidea</taxon>
        <taxon>Schistosomatidae</taxon>
        <taxon>Schistosoma</taxon>
    </lineage>
</organism>
<sequence>MAITRSHREKINMKSNNVTKHFEKYQPQLYVTSIFNHTIIRKLIPSSNTSIEPTVNTSELQNVKCSISDSYSLLNNNFINNNNNTSLIPDYNLTLTNDWSYFLKINLENYIDKAYLFNMTLIPQFKLHGNIKSIKHLHNCYEPYSINQLQLIGHYHNPNNIDDDKLNVNYIKEYSIRDIPNQKDCEKLCWAIRQPYLYKNGGLWLWDKKYKILYADCNQTLMAIEQSGVNEMNLNTFTATRLQRPSEQYLRSEEGLHFVMLIGFHRQDREQTKCNAAIMGVMDLLRKKLTPYSM</sequence>
<dbReference type="Proteomes" id="UP000290809">
    <property type="component" value="Unassembled WGS sequence"/>
</dbReference>
<comment type="caution">
    <text evidence="1">The sequence shown here is derived from an EMBL/GenBank/DDBJ whole genome shotgun (WGS) entry which is preliminary data.</text>
</comment>
<dbReference type="EMBL" id="QMKO01002065">
    <property type="protein sequence ID" value="RTG84955.1"/>
    <property type="molecule type" value="Genomic_DNA"/>
</dbReference>
<proteinExistence type="predicted"/>
<name>A0A430QB98_SCHBO</name>
<accession>A0A430QB98</accession>
<keyword evidence="2" id="KW-1185">Reference proteome</keyword>
<evidence type="ECO:0000313" key="1">
    <source>
        <dbReference type="EMBL" id="RTG84955.1"/>
    </source>
</evidence>